<evidence type="ECO:0000313" key="12">
    <source>
        <dbReference type="Proteomes" id="UP000229526"/>
    </source>
</evidence>
<dbReference type="GO" id="GO:0004488">
    <property type="term" value="F:methylenetetrahydrofolate dehydrogenase (NADP+) activity"/>
    <property type="evidence" value="ECO:0007669"/>
    <property type="project" value="InterPro"/>
</dbReference>
<comment type="pathway">
    <text evidence="1">One-carbon metabolism; tetrahydrofolate interconversion.</text>
</comment>
<dbReference type="SUPFAM" id="SSF51735">
    <property type="entry name" value="NAD(P)-binding Rossmann-fold domains"/>
    <property type="match status" value="1"/>
</dbReference>
<evidence type="ECO:0000256" key="1">
    <source>
        <dbReference type="ARBA" id="ARBA00004777"/>
    </source>
</evidence>
<dbReference type="Gene3D" id="3.40.50.720">
    <property type="entry name" value="NAD(P)-binding Rossmann-like Domain"/>
    <property type="match status" value="1"/>
</dbReference>
<dbReference type="GO" id="GO:0006164">
    <property type="term" value="P:purine nucleotide biosynthetic process"/>
    <property type="evidence" value="ECO:0007669"/>
    <property type="project" value="UniProtKB-KW"/>
</dbReference>
<gene>
    <name evidence="11" type="ORF">COU11_02620</name>
</gene>
<dbReference type="Proteomes" id="UP000229526">
    <property type="component" value="Unassembled WGS sequence"/>
</dbReference>
<evidence type="ECO:0000259" key="9">
    <source>
        <dbReference type="Pfam" id="PF00763"/>
    </source>
</evidence>
<evidence type="ECO:0000256" key="8">
    <source>
        <dbReference type="ARBA" id="ARBA00023268"/>
    </source>
</evidence>
<dbReference type="GO" id="GO:0005829">
    <property type="term" value="C:cytosol"/>
    <property type="evidence" value="ECO:0007669"/>
    <property type="project" value="TreeGrafter"/>
</dbReference>
<protein>
    <recommendedName>
        <fullName evidence="13">Methenyltetrahydrofolate cyclohydrolase</fullName>
    </recommendedName>
</protein>
<dbReference type="InterPro" id="IPR000672">
    <property type="entry name" value="THF_DH/CycHdrlase"/>
</dbReference>
<reference evidence="12" key="1">
    <citation type="submission" date="2017-09" db="EMBL/GenBank/DDBJ databases">
        <title>Depth-based differentiation of microbial function through sediment-hosted aquifers and enrichment of novel symbionts in the deep terrestrial subsurface.</title>
        <authorList>
            <person name="Probst A.J."/>
            <person name="Ladd B."/>
            <person name="Jarett J.K."/>
            <person name="Geller-Mcgrath D.E."/>
            <person name="Sieber C.M.K."/>
            <person name="Emerson J.B."/>
            <person name="Anantharaman K."/>
            <person name="Thomas B.C."/>
            <person name="Malmstrom R."/>
            <person name="Stieglmeier M."/>
            <person name="Klingl A."/>
            <person name="Woyke T."/>
            <person name="Ryan C.M."/>
            <person name="Banfield J.F."/>
        </authorList>
    </citation>
    <scope>NUCLEOTIDE SEQUENCE [LARGE SCALE GENOMIC DNA]</scope>
</reference>
<keyword evidence="3" id="KW-0658">Purine biosynthesis</keyword>
<dbReference type="InterPro" id="IPR046346">
    <property type="entry name" value="Aminoacid_DH-like_N_sf"/>
</dbReference>
<dbReference type="SUPFAM" id="SSF53223">
    <property type="entry name" value="Aminoacid dehydrogenase-like, N-terminal domain"/>
    <property type="match status" value="1"/>
</dbReference>
<dbReference type="EMBL" id="PFBD01000020">
    <property type="protein sequence ID" value="PIR87098.1"/>
    <property type="molecule type" value="Genomic_DNA"/>
</dbReference>
<evidence type="ECO:0000256" key="2">
    <source>
        <dbReference type="ARBA" id="ARBA00022563"/>
    </source>
</evidence>
<evidence type="ECO:0000256" key="5">
    <source>
        <dbReference type="ARBA" id="ARBA00022857"/>
    </source>
</evidence>
<name>A0A2H0UL17_9BACT</name>
<evidence type="ECO:0000256" key="3">
    <source>
        <dbReference type="ARBA" id="ARBA00022755"/>
    </source>
</evidence>
<comment type="caution">
    <text evidence="11">The sequence shown here is derived from an EMBL/GenBank/DDBJ whole genome shotgun (WGS) entry which is preliminary data.</text>
</comment>
<evidence type="ECO:0000313" key="11">
    <source>
        <dbReference type="EMBL" id="PIR87098.1"/>
    </source>
</evidence>
<feature type="domain" description="Tetrahydrofolate dehydrogenase/cyclohydrolase NAD(P)-binding" evidence="10">
    <location>
        <begin position="127"/>
        <end position="260"/>
    </location>
</feature>
<evidence type="ECO:0000259" key="10">
    <source>
        <dbReference type="Pfam" id="PF02882"/>
    </source>
</evidence>
<dbReference type="InterPro" id="IPR036291">
    <property type="entry name" value="NAD(P)-bd_dom_sf"/>
</dbReference>
<proteinExistence type="predicted"/>
<keyword evidence="7" id="KW-0028">Amino-acid biosynthesis</keyword>
<evidence type="ECO:0000256" key="6">
    <source>
        <dbReference type="ARBA" id="ARBA00023002"/>
    </source>
</evidence>
<keyword evidence="6" id="KW-0560">Oxidoreductase</keyword>
<dbReference type="InterPro" id="IPR020631">
    <property type="entry name" value="THF_DH/CycHdrlase_NAD-bd_dom"/>
</dbReference>
<accession>A0A2H0UL17</accession>
<keyword evidence="8" id="KW-0511">Multifunctional enzyme</keyword>
<dbReference type="PRINTS" id="PR00085">
    <property type="entry name" value="THFDHDRGNASE"/>
</dbReference>
<evidence type="ECO:0008006" key="13">
    <source>
        <dbReference type="Google" id="ProtNLM"/>
    </source>
</evidence>
<organism evidence="11 12">
    <name type="scientific">Candidatus Harrisonbacteria bacterium CG10_big_fil_rev_8_21_14_0_10_49_15</name>
    <dbReference type="NCBI Taxonomy" id="1974587"/>
    <lineage>
        <taxon>Bacteria</taxon>
        <taxon>Candidatus Harrisoniibacteriota</taxon>
    </lineage>
</organism>
<keyword evidence="7" id="KW-0486">Methionine biosynthesis</keyword>
<dbReference type="GO" id="GO:0009086">
    <property type="term" value="P:methionine biosynthetic process"/>
    <property type="evidence" value="ECO:0007669"/>
    <property type="project" value="UniProtKB-KW"/>
</dbReference>
<dbReference type="InterPro" id="IPR020630">
    <property type="entry name" value="THF_DH/CycHdrlase_cat_dom"/>
</dbReference>
<dbReference type="PANTHER" id="PTHR48099:SF5">
    <property type="entry name" value="C-1-TETRAHYDROFOLATE SYNTHASE, CYTOPLASMIC"/>
    <property type="match status" value="1"/>
</dbReference>
<dbReference type="GO" id="GO:0004477">
    <property type="term" value="F:methenyltetrahydrofolate cyclohydrolase activity"/>
    <property type="evidence" value="ECO:0007669"/>
    <property type="project" value="TreeGrafter"/>
</dbReference>
<dbReference type="Pfam" id="PF00763">
    <property type="entry name" value="THF_DHG_CYH"/>
    <property type="match status" value="1"/>
</dbReference>
<dbReference type="PANTHER" id="PTHR48099">
    <property type="entry name" value="C-1-TETRAHYDROFOLATE SYNTHASE, CYTOPLASMIC-RELATED"/>
    <property type="match status" value="1"/>
</dbReference>
<keyword evidence="2" id="KW-0554">One-carbon metabolism</keyword>
<keyword evidence="4" id="KW-0378">Hydrolase</keyword>
<dbReference type="AlphaFoldDB" id="A0A2H0UL17"/>
<sequence>MLIDGSAVAHKILAELSKQPTPTKELAAVLVGDDAASLSFLKQKKAAADLLGIKFKLYRFSDSLSQHDLIAKVSALSSDPSIGAMIVQLPLPPQFDRIAVLNAIGIAKDVDVLNGETAKVLAPAAGSLQRLLKEIKFDVRDKQVVVVGSGMLIGRPIISWLMGQVQQLTVVNKGGYDPKIVRTADLVVTGTGVPRLIRGEHIKKGAIVIDYGYGRDEEDQLTGDVDLKSVQRVASYVTPTPGGTGPVVVAMLLANFYKLAS</sequence>
<keyword evidence="5" id="KW-0521">NADP</keyword>
<evidence type="ECO:0000256" key="4">
    <source>
        <dbReference type="ARBA" id="ARBA00022801"/>
    </source>
</evidence>
<dbReference type="Gene3D" id="3.40.50.10860">
    <property type="entry name" value="Leucine Dehydrogenase, chain A, domain 1"/>
    <property type="match status" value="1"/>
</dbReference>
<dbReference type="Pfam" id="PF02882">
    <property type="entry name" value="THF_DHG_CYH_C"/>
    <property type="match status" value="1"/>
</dbReference>
<dbReference type="GO" id="GO:0035999">
    <property type="term" value="P:tetrahydrofolate interconversion"/>
    <property type="evidence" value="ECO:0007669"/>
    <property type="project" value="TreeGrafter"/>
</dbReference>
<evidence type="ECO:0000256" key="7">
    <source>
        <dbReference type="ARBA" id="ARBA00023167"/>
    </source>
</evidence>
<feature type="domain" description="Tetrahydrofolate dehydrogenase/cyclohydrolase catalytic" evidence="9">
    <location>
        <begin position="3"/>
        <end position="111"/>
    </location>
</feature>